<dbReference type="OrthoDB" id="9760276at2"/>
<dbReference type="PANTHER" id="PTHR36842">
    <property type="entry name" value="PROTEIN TOLB HOMOLOG"/>
    <property type="match status" value="1"/>
</dbReference>
<gene>
    <name evidence="2" type="ORF">SAMN04488541_102267</name>
</gene>
<dbReference type="RefSeq" id="WP_091546162.1">
    <property type="nucleotide sequence ID" value="NZ_FONY01000022.1"/>
</dbReference>
<feature type="region of interest" description="Disordered" evidence="1">
    <location>
        <begin position="591"/>
        <end position="629"/>
    </location>
</feature>
<dbReference type="InterPro" id="IPR011042">
    <property type="entry name" value="6-blade_b-propeller_TolB-like"/>
</dbReference>
<dbReference type="PANTHER" id="PTHR36842:SF1">
    <property type="entry name" value="PROTEIN TOLB"/>
    <property type="match status" value="1"/>
</dbReference>
<organism evidence="2 3">
    <name type="scientific">Thermoflexibacter ruber</name>
    <dbReference type="NCBI Taxonomy" id="1003"/>
    <lineage>
        <taxon>Bacteria</taxon>
        <taxon>Pseudomonadati</taxon>
        <taxon>Bacteroidota</taxon>
        <taxon>Cytophagia</taxon>
        <taxon>Cytophagales</taxon>
        <taxon>Thermoflexibacteraceae</taxon>
        <taxon>Thermoflexibacter</taxon>
    </lineage>
</organism>
<dbReference type="Gene3D" id="2.40.160.50">
    <property type="entry name" value="membrane protein fhac: a member of the omp85/tpsb transporter family"/>
    <property type="match status" value="1"/>
</dbReference>
<dbReference type="Proteomes" id="UP000199513">
    <property type="component" value="Unassembled WGS sequence"/>
</dbReference>
<feature type="compositionally biased region" description="Polar residues" evidence="1">
    <location>
        <begin position="595"/>
        <end position="604"/>
    </location>
</feature>
<dbReference type="SUPFAM" id="SSF82171">
    <property type="entry name" value="DPP6 N-terminal domain-like"/>
    <property type="match status" value="1"/>
</dbReference>
<proteinExistence type="predicted"/>
<keyword evidence="3" id="KW-1185">Reference proteome</keyword>
<dbReference type="AlphaFoldDB" id="A0A1I2H9W0"/>
<evidence type="ECO:0000256" key="1">
    <source>
        <dbReference type="SAM" id="MobiDB-lite"/>
    </source>
</evidence>
<name>A0A1I2H9W0_9BACT</name>
<dbReference type="EMBL" id="FONY01000022">
    <property type="protein sequence ID" value="SFF26269.1"/>
    <property type="molecule type" value="Genomic_DNA"/>
</dbReference>
<accession>A0A1I2H9W0</accession>
<dbReference type="STRING" id="1003.SAMN04488541_102267"/>
<evidence type="ECO:0000313" key="2">
    <source>
        <dbReference type="EMBL" id="SFF26269.1"/>
    </source>
</evidence>
<reference evidence="2 3" key="1">
    <citation type="submission" date="2016-10" db="EMBL/GenBank/DDBJ databases">
        <authorList>
            <person name="de Groot N.N."/>
        </authorList>
    </citation>
    <scope>NUCLEOTIDE SEQUENCE [LARGE SCALE GENOMIC DNA]</scope>
    <source>
        <strain>GEY</strain>
        <strain evidence="3">DSM 9560</strain>
    </source>
</reference>
<sequence>MVKHIIILSIFFILSQQTAYSQFTQFTFGKNRVQYKDFEWQYISSPNFEVFFYKDGEKTARLTAQFAEDDFLKITDFVGFAPYSKIKIFVYNSITDLQQSNIGINRQNFSYGGQTNFTKSQIEIAFTGTKISYKEELRRSIAEMLIYEMMYGGNLRDMLQSSYLLSLPEWFIGGAAEYIAKGWNVVLDNYMHDALLNRKMKRLENMEGEEAKIVGQSIWNYIVEKYGKPNVANILNLTRIVRNEESSIQNTLGVSFPRFLTQWKNFYYEQGKTIVDSHKFPDESSKLKLNEKDFVYNKVAFSPNGNLLAFSENEKGRYKVKVRDLSTNKEVILEKGGYQIINQRIDYDIPVLAWQNNNTLVVVDEQEGKETNLLFFDVKTKKVNTVYFNYFTHVEDMDISDDGGQIVLSASKDGQSDIYTYDIESKRLTNITKDIFDDLNPSYLRKSRSIVFSSNRVNDTLSNVKHKLNTITERFNIFIYDPKNTKQLKRISNTLSTDIQPIAVNENTILFNSDQRGIFHLYRYDLKEGISTQITNFSQSVLAFDYKGKNLIVNLLKDGIQHLYLLNDFDISVSTFTNKTMRQQVIDVRRLNAMRSKNQQNAPSTDTKDDEEEDEKEDGKEISTQDSIKQDVNINTDDYKFDTFSDKPKRKKLLKNYRPSTPDDDNKDLESIKIDGAFPYESKFGVDNTIFAIVIDPLRGPGFVLQGSMTDVLENHKFNAGIFALTSLRSGNYFVEYEYLKKRLDYRLRYDRQTLSFIPSYFTQKYVLNKVQASTSYPLNITTRFTGGVFVANTDFSVTSDQIPSVLRIPDRNVNYAGFNIEFVYDNSVSTGLNVMSGARFQARYENFFGLSERGKSFNNLSFEGRFYRPIGKAFVFAARATYGQFGGSSPKTYRLGGMNNWLFSQAEPVNSNNPLFVDPNEPGKDLTDLLFTQYIGSMRGFNWNKLSGNNYVLFNAELRMPFLKYFYKSSVTSNFLRNLQFVAFTDVGAAWTGISPFNRENALNTNIISVPPFTAKVSNFKNPFLIGYGLGVRTLLLGYYAKFDVGWGIEDKVILPPTFYFTLGYDF</sequence>
<dbReference type="Gene3D" id="2.120.10.30">
    <property type="entry name" value="TolB, C-terminal domain"/>
    <property type="match status" value="2"/>
</dbReference>
<protein>
    <recommendedName>
        <fullName evidence="4">WD40-like Beta Propeller Repeat</fullName>
    </recommendedName>
</protein>
<evidence type="ECO:0000313" key="3">
    <source>
        <dbReference type="Proteomes" id="UP000199513"/>
    </source>
</evidence>
<evidence type="ECO:0008006" key="4">
    <source>
        <dbReference type="Google" id="ProtNLM"/>
    </source>
</evidence>